<feature type="compositionally biased region" description="Basic and acidic residues" evidence="1">
    <location>
        <begin position="41"/>
        <end position="53"/>
    </location>
</feature>
<accession>A0A914DSQ9</accession>
<evidence type="ECO:0000313" key="2">
    <source>
        <dbReference type="Proteomes" id="UP000887540"/>
    </source>
</evidence>
<dbReference type="Proteomes" id="UP000887540">
    <property type="component" value="Unplaced"/>
</dbReference>
<evidence type="ECO:0000313" key="4">
    <source>
        <dbReference type="WBParaSite" id="ACRNAN_scaffold4940.g10582.t1"/>
    </source>
</evidence>
<evidence type="ECO:0000313" key="3">
    <source>
        <dbReference type="WBParaSite" id="ACRNAN_scaffold3511.g11145.t1"/>
    </source>
</evidence>
<sequence>MSSATENQAQKRAHTEENGDDAVDAKSRKVENGKGSEIAEADTKKGKALPKEVEGDEDVHDVEDEEGDVEESSGGESGAEDEEGDLDDEDDGVGDEDEGDDAEGDGEDDEEEEEEEEE</sequence>
<dbReference type="WBParaSite" id="ACRNAN_scaffold3511.g11145.t1">
    <property type="protein sequence ID" value="ACRNAN_scaffold3511.g11145.t1"/>
    <property type="gene ID" value="ACRNAN_scaffold3511.g11145"/>
</dbReference>
<dbReference type="AlphaFoldDB" id="A0A914DSQ9"/>
<feature type="compositionally biased region" description="Acidic residues" evidence="1">
    <location>
        <begin position="54"/>
        <end position="118"/>
    </location>
</feature>
<feature type="region of interest" description="Disordered" evidence="1">
    <location>
        <begin position="1"/>
        <end position="118"/>
    </location>
</feature>
<evidence type="ECO:0000256" key="1">
    <source>
        <dbReference type="SAM" id="MobiDB-lite"/>
    </source>
</evidence>
<organism evidence="2 3">
    <name type="scientific">Acrobeloides nanus</name>
    <dbReference type="NCBI Taxonomy" id="290746"/>
    <lineage>
        <taxon>Eukaryota</taxon>
        <taxon>Metazoa</taxon>
        <taxon>Ecdysozoa</taxon>
        <taxon>Nematoda</taxon>
        <taxon>Chromadorea</taxon>
        <taxon>Rhabditida</taxon>
        <taxon>Tylenchina</taxon>
        <taxon>Cephalobomorpha</taxon>
        <taxon>Cephaloboidea</taxon>
        <taxon>Cephalobidae</taxon>
        <taxon>Acrobeloides</taxon>
    </lineage>
</organism>
<keyword evidence="2" id="KW-1185">Reference proteome</keyword>
<reference evidence="3 4" key="1">
    <citation type="submission" date="2022-11" db="UniProtKB">
        <authorList>
            <consortium name="WormBaseParasite"/>
        </authorList>
    </citation>
    <scope>IDENTIFICATION</scope>
</reference>
<feature type="compositionally biased region" description="Basic and acidic residues" evidence="1">
    <location>
        <begin position="13"/>
        <end position="34"/>
    </location>
</feature>
<protein>
    <submittedName>
        <fullName evidence="3 4">Prothymosin alpha</fullName>
    </submittedName>
</protein>
<proteinExistence type="predicted"/>
<dbReference type="WBParaSite" id="ACRNAN_scaffold4940.g10582.t1">
    <property type="protein sequence ID" value="ACRNAN_scaffold4940.g10582.t1"/>
    <property type="gene ID" value="ACRNAN_scaffold4940.g10582"/>
</dbReference>
<name>A0A914DSQ9_9BILA</name>
<feature type="compositionally biased region" description="Polar residues" evidence="1">
    <location>
        <begin position="1"/>
        <end position="10"/>
    </location>
</feature>